<evidence type="ECO:0000256" key="1">
    <source>
        <dbReference type="SAM" id="MobiDB-lite"/>
    </source>
</evidence>
<dbReference type="Pfam" id="PF01408">
    <property type="entry name" value="GFO_IDH_MocA"/>
    <property type="match status" value="1"/>
</dbReference>
<dbReference type="SMART" id="SM00195">
    <property type="entry name" value="DSPc"/>
    <property type="match status" value="1"/>
</dbReference>
<dbReference type="GO" id="GO:0140096">
    <property type="term" value="F:catalytic activity, acting on a protein"/>
    <property type="evidence" value="ECO:0007669"/>
    <property type="project" value="UniProtKB-ARBA"/>
</dbReference>
<accession>A0A4T0FXM6</accession>
<dbReference type="GO" id="GO:0000166">
    <property type="term" value="F:nucleotide binding"/>
    <property type="evidence" value="ECO:0007669"/>
    <property type="project" value="InterPro"/>
</dbReference>
<dbReference type="InterPro" id="IPR029021">
    <property type="entry name" value="Prot-tyrosine_phosphatase-like"/>
</dbReference>
<dbReference type="InterPro" id="IPR000340">
    <property type="entry name" value="Dual-sp_phosphatase_cat-dom"/>
</dbReference>
<dbReference type="EMBL" id="SPOF01000004">
    <property type="protein sequence ID" value="TIB16379.1"/>
    <property type="molecule type" value="Genomic_DNA"/>
</dbReference>
<feature type="domain" description="Tyrosine-protein phosphatase" evidence="2">
    <location>
        <begin position="411"/>
        <end position="556"/>
    </location>
</feature>
<protein>
    <submittedName>
        <fullName evidence="4">Uncharacterized protein</fullName>
    </submittedName>
</protein>
<proteinExistence type="predicted"/>
<feature type="compositionally biased region" description="Polar residues" evidence="1">
    <location>
        <begin position="699"/>
        <end position="712"/>
    </location>
</feature>
<feature type="compositionally biased region" description="Basic and acidic residues" evidence="1">
    <location>
        <begin position="725"/>
        <end position="734"/>
    </location>
</feature>
<dbReference type="PROSITE" id="PS50056">
    <property type="entry name" value="TYR_PHOSPHATASE_2"/>
    <property type="match status" value="1"/>
</dbReference>
<evidence type="ECO:0000259" key="3">
    <source>
        <dbReference type="PROSITE" id="PS50056"/>
    </source>
</evidence>
<dbReference type="Pfam" id="PF08635">
    <property type="entry name" value="ox_reductase_C"/>
    <property type="match status" value="1"/>
</dbReference>
<reference evidence="4 5" key="1">
    <citation type="submission" date="2019-03" db="EMBL/GenBank/DDBJ databases">
        <title>Sequencing 23 genomes of Wallemia ichthyophaga.</title>
        <authorList>
            <person name="Gostincar C."/>
        </authorList>
    </citation>
    <scope>NUCLEOTIDE SEQUENCE [LARGE SCALE GENOMIC DNA]</scope>
    <source>
        <strain evidence="4 5">EXF-8621</strain>
    </source>
</reference>
<feature type="region of interest" description="Disordered" evidence="1">
    <location>
        <begin position="686"/>
        <end position="748"/>
    </location>
</feature>
<dbReference type="AlphaFoldDB" id="A0A4T0FXM6"/>
<dbReference type="PROSITE" id="PS50054">
    <property type="entry name" value="TYR_PHOSPHATASE_DUAL"/>
    <property type="match status" value="1"/>
</dbReference>
<feature type="region of interest" description="Disordered" evidence="1">
    <location>
        <begin position="631"/>
        <end position="656"/>
    </location>
</feature>
<dbReference type="SUPFAM" id="SSF55347">
    <property type="entry name" value="Glyceraldehyde-3-phosphate dehydrogenase-like, C-terminal domain"/>
    <property type="match status" value="1"/>
</dbReference>
<comment type="caution">
    <text evidence="4">The sequence shown here is derived from an EMBL/GenBank/DDBJ whole genome shotgun (WGS) entry which is preliminary data.</text>
</comment>
<dbReference type="InterPro" id="IPR000683">
    <property type="entry name" value="Gfo/Idh/MocA-like_OxRdtase_N"/>
</dbReference>
<dbReference type="SUPFAM" id="SSF51735">
    <property type="entry name" value="NAD(P)-binding Rossmann-fold domains"/>
    <property type="match status" value="1"/>
</dbReference>
<dbReference type="CDD" id="cd14498">
    <property type="entry name" value="DSP"/>
    <property type="match status" value="1"/>
</dbReference>
<organism evidence="4 5">
    <name type="scientific">Wallemia ichthyophaga</name>
    <dbReference type="NCBI Taxonomy" id="245174"/>
    <lineage>
        <taxon>Eukaryota</taxon>
        <taxon>Fungi</taxon>
        <taxon>Dikarya</taxon>
        <taxon>Basidiomycota</taxon>
        <taxon>Wallemiomycotina</taxon>
        <taxon>Wallemiomycetes</taxon>
        <taxon>Wallemiales</taxon>
        <taxon>Wallemiaceae</taxon>
        <taxon>Wallemia</taxon>
    </lineage>
</organism>
<feature type="compositionally biased region" description="Polar residues" evidence="1">
    <location>
        <begin position="735"/>
        <end position="748"/>
    </location>
</feature>
<feature type="compositionally biased region" description="Basic and acidic residues" evidence="1">
    <location>
        <begin position="686"/>
        <end position="695"/>
    </location>
</feature>
<evidence type="ECO:0000259" key="2">
    <source>
        <dbReference type="PROSITE" id="PS50054"/>
    </source>
</evidence>
<dbReference type="Gene3D" id="3.30.360.10">
    <property type="entry name" value="Dihydrodipicolinate Reductase, domain 2"/>
    <property type="match status" value="1"/>
</dbReference>
<feature type="domain" description="Tyrosine specific protein phosphatases" evidence="3">
    <location>
        <begin position="476"/>
        <end position="534"/>
    </location>
</feature>
<dbReference type="Gene3D" id="3.40.50.720">
    <property type="entry name" value="NAD(P)-binding Rossmann-like Domain"/>
    <property type="match status" value="1"/>
</dbReference>
<dbReference type="InterPro" id="IPR052515">
    <property type="entry name" value="Gfo/Idh/MocA_Oxidoreductase"/>
</dbReference>
<feature type="region of interest" description="Disordered" evidence="1">
    <location>
        <begin position="561"/>
        <end position="605"/>
    </location>
</feature>
<dbReference type="Pfam" id="PF00782">
    <property type="entry name" value="DSPc"/>
    <property type="match status" value="1"/>
</dbReference>
<sequence length="748" mass="83671">MINTAGQRRRSSIDPSKLQPMYKVQHKPGPQFNVMFIGAGNINFGSDEGPWNHSARIENKWGTRLRVTALVDPSKGRADQELEKKRSSFVAIAYNDTKWFSNLNDAVAGLRPDELPDAIIVGAPPQFRGGLNPPANLELDLIDKFPNAALFLEKPVTTGPAKEAVEVGKKIAAAGNVTSVGYMLRYSRAVQTMIKIIEENNLTVIGTVARYIAAYEKIAKEDWWDKARSCGPIVEQATHFCDLSRYFGGDVSLDTVQAHSVEWNEEPGKLSKMPINEENIKMEDRIPRFTTANWKYDTGAVGTLVHGVALHDTDYYTELTVYTDGHQLRLVDPYNNPALYIRKPGSNAESHMSFSNDDCFYSEISNWGDEIEKHAEHVTEEDLDTRILSTYEDAVQSYELTWAIRHAAEAGRKFPAQNVIIGPEPACKTDVDCLKRMGIKQILNTARECDDPLKLSNEFKYLKLDMIDNPGAINVQDFLNKGSDFIDDAKLHSRPIYVHCKAGKSRSVAIVIAHLIRANRWDINRAYDYVKQRRESASPNIGFIAELMLFQKDMNILDYSENNDASTSSTTTPHSPDKKLKSNFDGLTGCRTPSSRPLSAGPGVLTKVKQSKPSLEHRVEDDLKNRLHIQETLGNHSEVEKKDRSGRYIHPKRAPLDNRLQPLRRVSKAGLESATLDFLKEFDYEKDDPGKESIREQPNVESGSTGADTSISEAVAETEIEAEAEAERNPKSDHPNNNTNIAPSLEQS</sequence>
<dbReference type="Proteomes" id="UP000306954">
    <property type="component" value="Unassembled WGS sequence"/>
</dbReference>
<dbReference type="InterPro" id="IPR036291">
    <property type="entry name" value="NAD(P)-bd_dom_sf"/>
</dbReference>
<dbReference type="PANTHER" id="PTHR43249:SF1">
    <property type="entry name" value="D-GLUCOSIDE 3-DEHYDROGENASE"/>
    <property type="match status" value="1"/>
</dbReference>
<feature type="compositionally biased region" description="Basic and acidic residues" evidence="1">
    <location>
        <begin position="637"/>
        <end position="646"/>
    </location>
</feature>
<dbReference type="PANTHER" id="PTHR43249">
    <property type="entry name" value="UDP-N-ACETYL-2-AMINO-2-DEOXY-D-GLUCURONATE OXIDASE"/>
    <property type="match status" value="1"/>
</dbReference>
<dbReference type="InterPro" id="IPR020422">
    <property type="entry name" value="TYR_PHOSPHATASE_DUAL_dom"/>
</dbReference>
<dbReference type="SUPFAM" id="SSF52799">
    <property type="entry name" value="(Phosphotyrosine protein) phosphatases II"/>
    <property type="match status" value="1"/>
</dbReference>
<name>A0A4T0FXM6_WALIC</name>
<dbReference type="InterPro" id="IPR000387">
    <property type="entry name" value="Tyr_Pase_dom"/>
</dbReference>
<dbReference type="Gene3D" id="3.90.190.10">
    <property type="entry name" value="Protein tyrosine phosphatase superfamily"/>
    <property type="match status" value="1"/>
</dbReference>
<gene>
    <name evidence="4" type="ORF">E3P90_00521</name>
</gene>
<dbReference type="InterPro" id="IPR013944">
    <property type="entry name" value="OxRdtase_put_C"/>
</dbReference>
<evidence type="ECO:0000313" key="4">
    <source>
        <dbReference type="EMBL" id="TIB16379.1"/>
    </source>
</evidence>
<evidence type="ECO:0000313" key="5">
    <source>
        <dbReference type="Proteomes" id="UP000306954"/>
    </source>
</evidence>